<dbReference type="EMBL" id="LT629772">
    <property type="protein sequence ID" value="SDS79640.1"/>
    <property type="molecule type" value="Genomic_DNA"/>
</dbReference>
<keyword evidence="4" id="KW-1185">Reference proteome</keyword>
<dbReference type="STRING" id="630515.SAMN04489812_3062"/>
<dbReference type="SUPFAM" id="SSF50998">
    <property type="entry name" value="Quinoprotein alcohol dehydrogenase-like"/>
    <property type="match status" value="1"/>
</dbReference>
<evidence type="ECO:0000313" key="4">
    <source>
        <dbReference type="Proteomes" id="UP000199103"/>
    </source>
</evidence>
<feature type="transmembrane region" description="Helical" evidence="1">
    <location>
        <begin position="145"/>
        <end position="173"/>
    </location>
</feature>
<keyword evidence="1" id="KW-0472">Membrane</keyword>
<organism evidence="3 4">
    <name type="scientific">Microlunatus soli</name>
    <dbReference type="NCBI Taxonomy" id="630515"/>
    <lineage>
        <taxon>Bacteria</taxon>
        <taxon>Bacillati</taxon>
        <taxon>Actinomycetota</taxon>
        <taxon>Actinomycetes</taxon>
        <taxon>Propionibacteriales</taxon>
        <taxon>Propionibacteriaceae</taxon>
        <taxon>Microlunatus</taxon>
    </lineage>
</organism>
<dbReference type="PROSITE" id="PS51257">
    <property type="entry name" value="PROKAR_LIPOPROTEIN"/>
    <property type="match status" value="1"/>
</dbReference>
<sequence>MRQPLRISAATLQIACGALAVLACGAAVAGWADGSGVDVDGARSIFFGIVAVLGIGLLIVWSRARSRRRWLVALMIITGALAAAMLLITIVIIRPARFDAHRGLWTTAWTAALDVLLWVIIVAACVVELRALAGRGGEESGDRPWWHAAAGVAAPLALLTVLVILLVTAAPGWMVRANSTVTAGAAAVPQQPSTLSGRTRWQIDLDTDQPPLPTRSGLAVPVAADQGHNAGVVMLDPTSGRVRWRYQIRGLSAAPSLQSTEGGRSVVVGVDGRDAADDMSDQTFTLSADTGQLRAFWPSGGGDPQGSDPPVYFDHVAQGTNSAVAVSPTTGRRLWRYRPERCADPRDVTSTPTVVLVYAYRCDDEGADLIGLDPKTGDRRWAQQVADSDRPDQVLVRPGYQLEGDPKALQRRDLTTGRISWTTPARSDCLDDSTLVGSTRTAFAATCVGDTDGPTTLTAYDLESGRELWQRRGGQPMPSMVAVDDDRVLALQRTDRTCTVSLLTRSAATPLKTFAEDFRNTGYSSPFKPGSVHCNGSQVLRVGDSYLLALHLVRDPKASSVADEPRYRFIGLS</sequence>
<accession>A0A1H1V4U1</accession>
<dbReference type="SMART" id="SM00564">
    <property type="entry name" value="PQQ"/>
    <property type="match status" value="3"/>
</dbReference>
<dbReference type="InterPro" id="IPR011047">
    <property type="entry name" value="Quinoprotein_ADH-like_sf"/>
</dbReference>
<evidence type="ECO:0000313" key="3">
    <source>
        <dbReference type="EMBL" id="SDS79640.1"/>
    </source>
</evidence>
<dbReference type="AlphaFoldDB" id="A0A1H1V4U1"/>
<evidence type="ECO:0000256" key="1">
    <source>
        <dbReference type="SAM" id="Phobius"/>
    </source>
</evidence>
<gene>
    <name evidence="3" type="ORF">SAMN04489812_3062</name>
</gene>
<protein>
    <submittedName>
        <fullName evidence="3">Outer membrane protein assembly factor BamB, contains PQQ-like beta-propeller repeat</fullName>
    </submittedName>
</protein>
<dbReference type="Pfam" id="PF13360">
    <property type="entry name" value="PQQ_2"/>
    <property type="match status" value="2"/>
</dbReference>
<dbReference type="Gene3D" id="2.130.10.10">
    <property type="entry name" value="YVTN repeat-like/Quinoprotein amine dehydrogenase"/>
    <property type="match status" value="1"/>
</dbReference>
<dbReference type="PANTHER" id="PTHR34512:SF30">
    <property type="entry name" value="OUTER MEMBRANE PROTEIN ASSEMBLY FACTOR BAMB"/>
    <property type="match status" value="1"/>
</dbReference>
<dbReference type="InterPro" id="IPR018391">
    <property type="entry name" value="PQQ_b-propeller_rpt"/>
</dbReference>
<dbReference type="PANTHER" id="PTHR34512">
    <property type="entry name" value="CELL SURFACE PROTEIN"/>
    <property type="match status" value="1"/>
</dbReference>
<dbReference type="InterPro" id="IPR002372">
    <property type="entry name" value="PQQ_rpt_dom"/>
</dbReference>
<keyword evidence="1" id="KW-1133">Transmembrane helix</keyword>
<dbReference type="RefSeq" id="WP_091526124.1">
    <property type="nucleotide sequence ID" value="NZ_LT629772.1"/>
</dbReference>
<name>A0A1H1V4U1_9ACTN</name>
<dbReference type="Proteomes" id="UP000199103">
    <property type="component" value="Chromosome I"/>
</dbReference>
<dbReference type="OrthoDB" id="9808993at2"/>
<reference evidence="3 4" key="1">
    <citation type="submission" date="2016-10" db="EMBL/GenBank/DDBJ databases">
        <authorList>
            <person name="de Groot N.N."/>
        </authorList>
    </citation>
    <scope>NUCLEOTIDE SEQUENCE [LARGE SCALE GENOMIC DNA]</scope>
    <source>
        <strain evidence="3 4">DSM 21800</strain>
    </source>
</reference>
<feature type="domain" description="Pyrrolo-quinoline quinone repeat" evidence="2">
    <location>
        <begin position="413"/>
        <end position="499"/>
    </location>
</feature>
<dbReference type="InterPro" id="IPR015943">
    <property type="entry name" value="WD40/YVTN_repeat-like_dom_sf"/>
</dbReference>
<keyword evidence="1" id="KW-0812">Transmembrane</keyword>
<proteinExistence type="predicted"/>
<feature type="transmembrane region" description="Helical" evidence="1">
    <location>
        <begin position="45"/>
        <end position="64"/>
    </location>
</feature>
<evidence type="ECO:0000259" key="2">
    <source>
        <dbReference type="Pfam" id="PF13360"/>
    </source>
</evidence>
<feature type="transmembrane region" description="Helical" evidence="1">
    <location>
        <begin position="115"/>
        <end position="133"/>
    </location>
</feature>
<feature type="transmembrane region" description="Helical" evidence="1">
    <location>
        <begin position="71"/>
        <end position="95"/>
    </location>
</feature>
<feature type="domain" description="Pyrrolo-quinoline quinone repeat" evidence="2">
    <location>
        <begin position="232"/>
        <end position="389"/>
    </location>
</feature>